<dbReference type="EMBL" id="MLBF01000023">
    <property type="protein sequence ID" value="OLN30614.1"/>
    <property type="molecule type" value="Genomic_DNA"/>
</dbReference>
<reference evidence="2 3" key="1">
    <citation type="submission" date="2016-09" db="EMBL/GenBank/DDBJ databases">
        <title>Complete genome of Desulfosporosinus sp. OL.</title>
        <authorList>
            <person name="Mardanov A."/>
            <person name="Beletsky A."/>
            <person name="Panova A."/>
            <person name="Karnachuk O."/>
            <person name="Ravin N."/>
        </authorList>
    </citation>
    <scope>NUCLEOTIDE SEQUENCE [LARGE SCALE GENOMIC DNA]</scope>
    <source>
        <strain evidence="2 3">OL</strain>
    </source>
</reference>
<dbReference type="InterPro" id="IPR014284">
    <property type="entry name" value="RNA_pol_sigma-70_dom"/>
</dbReference>
<comment type="caution">
    <text evidence="2">The sequence shown here is derived from an EMBL/GenBank/DDBJ whole genome shotgun (WGS) entry which is preliminary data.</text>
</comment>
<feature type="domain" description="RNA polymerase sigma-70 region 4" evidence="1">
    <location>
        <begin position="145"/>
        <end position="193"/>
    </location>
</feature>
<evidence type="ECO:0000259" key="1">
    <source>
        <dbReference type="Pfam" id="PF04545"/>
    </source>
</evidence>
<accession>A0A1Q8QTE5</accession>
<evidence type="ECO:0000313" key="3">
    <source>
        <dbReference type="Proteomes" id="UP000186102"/>
    </source>
</evidence>
<dbReference type="RefSeq" id="WP_139314481.1">
    <property type="nucleotide sequence ID" value="NZ_MLBF01000023.1"/>
</dbReference>
<dbReference type="GO" id="GO:0003700">
    <property type="term" value="F:DNA-binding transcription factor activity"/>
    <property type="evidence" value="ECO:0007669"/>
    <property type="project" value="InterPro"/>
</dbReference>
<dbReference type="GO" id="GO:0006352">
    <property type="term" value="P:DNA-templated transcription initiation"/>
    <property type="evidence" value="ECO:0007669"/>
    <property type="project" value="InterPro"/>
</dbReference>
<sequence>MRQARPVLHSEEAARLAPQKGAKPVAFILCNNKTAACCRSPPLVLHFRIFKFTKWRTSYMENHVENYCLLVRGKHIPVTKEVYKAYYQCRDREKYLDKLAEENNISLEGCNEKGISVEYIIFAATDSMEERIITEMLIVKLRQCIKMLDESERMVIAELYLQGKSERQLSKETGIPSMTIHDRKTKILKKLKKMMEK</sequence>
<dbReference type="OrthoDB" id="9814320at2"/>
<dbReference type="SUPFAM" id="SSF88659">
    <property type="entry name" value="Sigma3 and sigma4 domains of RNA polymerase sigma factors"/>
    <property type="match status" value="1"/>
</dbReference>
<gene>
    <name evidence="2" type="ORF">DSOL_2956</name>
</gene>
<dbReference type="InterPro" id="IPR007630">
    <property type="entry name" value="RNA_pol_sigma70_r4"/>
</dbReference>
<dbReference type="NCBIfam" id="TIGR02937">
    <property type="entry name" value="sigma70-ECF"/>
    <property type="match status" value="1"/>
</dbReference>
<dbReference type="Gene3D" id="1.20.140.160">
    <property type="match status" value="1"/>
</dbReference>
<evidence type="ECO:0000313" key="2">
    <source>
        <dbReference type="EMBL" id="OLN30614.1"/>
    </source>
</evidence>
<protein>
    <recommendedName>
        <fullName evidence="1">RNA polymerase sigma-70 region 4 domain-containing protein</fullName>
    </recommendedName>
</protein>
<name>A0A1Q8QTE5_9FIRM</name>
<dbReference type="InterPro" id="IPR013324">
    <property type="entry name" value="RNA_pol_sigma_r3/r4-like"/>
</dbReference>
<dbReference type="AlphaFoldDB" id="A0A1Q8QTE5"/>
<organism evidence="2 3">
    <name type="scientific">Desulfosporosinus metallidurans</name>
    <dbReference type="NCBI Taxonomy" id="1888891"/>
    <lineage>
        <taxon>Bacteria</taxon>
        <taxon>Bacillati</taxon>
        <taxon>Bacillota</taxon>
        <taxon>Clostridia</taxon>
        <taxon>Eubacteriales</taxon>
        <taxon>Desulfitobacteriaceae</taxon>
        <taxon>Desulfosporosinus</taxon>
    </lineage>
</organism>
<proteinExistence type="predicted"/>
<dbReference type="Pfam" id="PF04545">
    <property type="entry name" value="Sigma70_r4"/>
    <property type="match status" value="1"/>
</dbReference>
<dbReference type="STRING" id="1888891.DSOL_2956"/>
<keyword evidence="3" id="KW-1185">Reference proteome</keyword>
<dbReference type="Proteomes" id="UP000186102">
    <property type="component" value="Unassembled WGS sequence"/>
</dbReference>